<dbReference type="HOGENOM" id="CLU_2447561_0_0_2"/>
<evidence type="ECO:0000313" key="3">
    <source>
        <dbReference type="EMBL" id="ELY39456.1"/>
    </source>
</evidence>
<evidence type="ECO:0000313" key="5">
    <source>
        <dbReference type="Proteomes" id="UP000011645"/>
    </source>
</evidence>
<dbReference type="EMBL" id="CP002062">
    <property type="protein sequence ID" value="ADJ14874.1"/>
    <property type="molecule type" value="Genomic_DNA"/>
</dbReference>
<reference evidence="2 4" key="1">
    <citation type="journal article" date="2010" name="J. Bacteriol.">
        <title>Complete genome sequence of Halalkalicoccus jeotgali B3(T), an extremely halophilic archaeon.</title>
        <authorList>
            <person name="Roh S.W."/>
            <person name="Nam Y.D."/>
            <person name="Nam S.H."/>
            <person name="Choi S.H."/>
            <person name="Park H.S."/>
            <person name="Bae J.W."/>
        </authorList>
    </citation>
    <scope>NUCLEOTIDE SEQUENCE [LARGE SCALE GENOMIC DNA]</scope>
    <source>
        <strain evidence="2">B3</strain>
        <strain evidence="4">DSM 18796 / CECT 7217 / JCM 14584 / KCTC 4019 / B3</strain>
    </source>
</reference>
<organism evidence="2 4">
    <name type="scientific">Halalkalicoccus jeotgali (strain DSM 18796 / CECT 7217 / JCM 14584 / KCTC 4019 / B3)</name>
    <dbReference type="NCBI Taxonomy" id="795797"/>
    <lineage>
        <taxon>Archaea</taxon>
        <taxon>Methanobacteriati</taxon>
        <taxon>Methanobacteriota</taxon>
        <taxon>Stenosarchaea group</taxon>
        <taxon>Halobacteria</taxon>
        <taxon>Halobacteriales</taxon>
        <taxon>Halococcaceae</taxon>
        <taxon>Halalkalicoccus</taxon>
    </lineage>
</organism>
<dbReference type="RefSeq" id="WP_008415185.1">
    <property type="nucleotide sequence ID" value="NC_014297.1"/>
</dbReference>
<name>D8J2B7_HALJB</name>
<protein>
    <submittedName>
        <fullName evidence="2">Uncharacterized protein</fullName>
    </submittedName>
</protein>
<dbReference type="OrthoDB" id="201158at2157"/>
<dbReference type="Proteomes" id="UP000011645">
    <property type="component" value="Unassembled WGS sequence"/>
</dbReference>
<sequence length="89" mass="9834">MQDTKGGPSTGRHRRGRGRPRSTTTKRSRTETKSAYSTSTIPCPRCGDEVVVPSPTPGTDLLIRRSVALAGEHIVAACDNDHRFWVYYC</sequence>
<dbReference type="Proteomes" id="UP000000390">
    <property type="component" value="Chromosome"/>
</dbReference>
<keyword evidence="5" id="KW-1185">Reference proteome</keyword>
<evidence type="ECO:0000313" key="4">
    <source>
        <dbReference type="Proteomes" id="UP000000390"/>
    </source>
</evidence>
<dbReference type="eggNOG" id="arCOG04502">
    <property type="taxonomic scope" value="Archaea"/>
</dbReference>
<dbReference type="InterPro" id="IPR053463">
    <property type="entry name" value="Brz_Regulator"/>
</dbReference>
<evidence type="ECO:0000256" key="1">
    <source>
        <dbReference type="SAM" id="MobiDB-lite"/>
    </source>
</evidence>
<feature type="region of interest" description="Disordered" evidence="1">
    <location>
        <begin position="1"/>
        <end position="39"/>
    </location>
</feature>
<feature type="compositionally biased region" description="Basic residues" evidence="1">
    <location>
        <begin position="11"/>
        <end position="27"/>
    </location>
</feature>
<dbReference type="GeneID" id="9419289"/>
<gene>
    <name evidence="2" type="ordered locus">HacjB3_07445</name>
    <name evidence="3" type="ORF">C497_05852</name>
</gene>
<accession>D8J2B7</accession>
<proteinExistence type="predicted"/>
<dbReference type="Pfam" id="PF23454">
    <property type="entry name" value="Zn_ribbon_Brz"/>
    <property type="match status" value="1"/>
</dbReference>
<reference evidence="3 5" key="2">
    <citation type="journal article" date="2014" name="PLoS Genet.">
        <title>Phylogenetically driven sequencing of extremely halophilic archaea reveals strategies for static and dynamic osmo-response.</title>
        <authorList>
            <person name="Becker E.A."/>
            <person name="Seitzer P.M."/>
            <person name="Tritt A."/>
            <person name="Larsen D."/>
            <person name="Krusor M."/>
            <person name="Yao A.I."/>
            <person name="Wu D."/>
            <person name="Madern D."/>
            <person name="Eisen J.A."/>
            <person name="Darling A.E."/>
            <person name="Facciotti M.T."/>
        </authorList>
    </citation>
    <scope>NUCLEOTIDE SEQUENCE [LARGE SCALE GENOMIC DNA]</scope>
    <source>
        <strain evidence="3">B3</strain>
        <strain evidence="5">DSM 18796 / CECT 7217 / JCM 14584 / KCTC 4019 / B3</strain>
    </source>
</reference>
<dbReference type="EMBL" id="AOHV01000015">
    <property type="protein sequence ID" value="ELY39456.1"/>
    <property type="molecule type" value="Genomic_DNA"/>
</dbReference>
<evidence type="ECO:0000313" key="2">
    <source>
        <dbReference type="EMBL" id="ADJ14874.1"/>
    </source>
</evidence>
<dbReference type="AlphaFoldDB" id="D8J2B7"/>
<dbReference type="KEGG" id="hje:HacjB3_07445"/>